<accession>A0A7J8TFL2</accession>
<dbReference type="AlphaFoldDB" id="A0A7J8TFL2"/>
<reference evidence="2" key="2">
    <citation type="submission" date="2020-04" db="EMBL/GenBank/DDBJ databases">
        <authorList>
            <person name="Grover C.E."/>
            <person name="Arick M.A. II"/>
            <person name="Thrash A."/>
            <person name="Conover J.L."/>
            <person name="Sanders W.S."/>
            <person name="Peterson D.G."/>
            <person name="Scheffler J.A."/>
            <person name="Scheffler B.E."/>
            <person name="Wendel J.F."/>
        </authorList>
    </citation>
    <scope>NUCLEOTIDE SEQUENCE</scope>
    <source>
        <strain evidence="2">27</strain>
        <tissue evidence="2">Leaf</tissue>
    </source>
</reference>
<reference evidence="2 3" key="1">
    <citation type="journal article" date="2019" name="Genome Biol. Evol.">
        <title>Insights into the evolution of the New World diploid cottons (Gossypium, subgenus Houzingenia) based on genome sequencing.</title>
        <authorList>
            <person name="Grover C.E."/>
            <person name="Arick M.A. 2nd"/>
            <person name="Thrash A."/>
            <person name="Conover J.L."/>
            <person name="Sanders W.S."/>
            <person name="Peterson D.G."/>
            <person name="Frelichowski J.E."/>
            <person name="Scheffler J.A."/>
            <person name="Scheffler B.E."/>
            <person name="Wendel J.F."/>
        </authorList>
    </citation>
    <scope>NUCLEOTIDE SEQUENCE [LARGE SCALE GENOMIC DNA]</scope>
    <source>
        <strain evidence="2">27</strain>
        <tissue evidence="2">Leaf</tissue>
    </source>
</reference>
<name>A0A7J8TFL2_GOSDV</name>
<protein>
    <submittedName>
        <fullName evidence="2">Uncharacterized protein</fullName>
    </submittedName>
</protein>
<proteinExistence type="predicted"/>
<gene>
    <name evidence="1" type="ORF">Godav_000348</name>
    <name evidence="2" type="ORF">Godav_025618</name>
</gene>
<comment type="caution">
    <text evidence="2">The sequence shown here is derived from an EMBL/GenBank/DDBJ whole genome shotgun (WGS) entry which is preliminary data.</text>
</comment>
<dbReference type="EMBL" id="JABFAC010000013">
    <property type="protein sequence ID" value="MBA0631475.1"/>
    <property type="molecule type" value="Genomic_DNA"/>
</dbReference>
<evidence type="ECO:0000313" key="3">
    <source>
        <dbReference type="Proteomes" id="UP000593561"/>
    </source>
</evidence>
<keyword evidence="3" id="KW-1185">Reference proteome</keyword>
<sequence length="37" mass="3950">MGRERKEEALNQKATAWQAGFAAGSLDGGDVNREKTG</sequence>
<evidence type="ECO:0000313" key="1">
    <source>
        <dbReference type="EMBL" id="MBA0631475.1"/>
    </source>
</evidence>
<dbReference type="Proteomes" id="UP000593561">
    <property type="component" value="Unassembled WGS sequence"/>
</dbReference>
<evidence type="ECO:0000313" key="2">
    <source>
        <dbReference type="EMBL" id="MBA0636978.1"/>
    </source>
</evidence>
<dbReference type="EMBL" id="JABFAC010247649">
    <property type="protein sequence ID" value="MBA0636978.1"/>
    <property type="molecule type" value="Genomic_DNA"/>
</dbReference>
<organism evidence="2 3">
    <name type="scientific">Gossypium davidsonii</name>
    <name type="common">Davidson's cotton</name>
    <name type="synonym">Gossypium klotzschianum subsp. davidsonii</name>
    <dbReference type="NCBI Taxonomy" id="34287"/>
    <lineage>
        <taxon>Eukaryota</taxon>
        <taxon>Viridiplantae</taxon>
        <taxon>Streptophyta</taxon>
        <taxon>Embryophyta</taxon>
        <taxon>Tracheophyta</taxon>
        <taxon>Spermatophyta</taxon>
        <taxon>Magnoliopsida</taxon>
        <taxon>eudicotyledons</taxon>
        <taxon>Gunneridae</taxon>
        <taxon>Pentapetalae</taxon>
        <taxon>rosids</taxon>
        <taxon>malvids</taxon>
        <taxon>Malvales</taxon>
        <taxon>Malvaceae</taxon>
        <taxon>Malvoideae</taxon>
        <taxon>Gossypium</taxon>
    </lineage>
</organism>